<dbReference type="PROSITE" id="PS51217">
    <property type="entry name" value="UVRD_HELICASE_CTER"/>
    <property type="match status" value="1"/>
</dbReference>
<sequence length="665" mass="74928">MSLLAALNPPQREAAKYLDGPLLVLAGAGSGKTRVITHKIAYLIGECGYKPSSIAAITFTNKAAREMQDRADKLTKNDAFNKISTKGLIVTTFHSMGLRMLREDAKFAELKPAFSILDSADAMGIISEILKTTDKQEIRRAVSRISLWKNELKSPAVALASAEDDNARVYAKIYDRYDATLRAYQAVDFDDLIRLPAELLDTHAELREKWQNRLRHILIDEYQDTNIAQYRLLQKLTGVRSAFTAVGDDDQAIYGWRGASADNLKQLREDYPHLHVVKLEQNYRSTVRILKAANSLISNNPKLFEKRLWSDLGHGDAIQIMPTKDDEHEAESVVMRLLSHKFQHRTEWRDYAILYRGNYQARVFEQALRNEKVPYQLSGGQSFFDRSEIKDVIAYLRLIANSDDDPAFIRAVTTPKRGIGTATLEKLGQVAATLHVSLFEATFSSAAVAQIGERQLAPLLEFGNFINRFEARVTREPAGEVLNDLLKSINYEIYIFDQDDTRVAQNKWNNVMEFAAWIAKKGEADEKNLLQLTQTIALITLLEGREEEEPNAVRLSTLHAAKGLEFGHVFLVGIEENILPHREAVDEGRLEEERRLMYVGVTRAKKSLTLSYCARRKRARESVACDPSRFIEELGNDVRMPDKPTTADAKASGSNQLAALKAMLG</sequence>
<dbReference type="InterPro" id="IPR013986">
    <property type="entry name" value="DExx_box_DNA_helicase_dom_sf"/>
</dbReference>
<dbReference type="Pfam" id="PF13361">
    <property type="entry name" value="UvrD_C"/>
    <property type="match status" value="1"/>
</dbReference>
<comment type="subunit">
    <text evidence="11">Homodimer.</text>
</comment>
<evidence type="ECO:0000256" key="2">
    <source>
        <dbReference type="ARBA" id="ARBA00022705"/>
    </source>
</evidence>
<keyword evidence="2 11" id="KW-0235">DNA replication</keyword>
<dbReference type="EMBL" id="JAAFGW010000174">
    <property type="protein sequence ID" value="NDP48883.1"/>
    <property type="molecule type" value="Genomic_DNA"/>
</dbReference>
<name>A0A7C9TAP8_9PROT</name>
<dbReference type="GO" id="GO:0005524">
    <property type="term" value="F:ATP binding"/>
    <property type="evidence" value="ECO:0007669"/>
    <property type="project" value="UniProtKB-UniRule"/>
</dbReference>
<evidence type="ECO:0000256" key="10">
    <source>
        <dbReference type="ARBA" id="ARBA00048988"/>
    </source>
</evidence>
<keyword evidence="8 11" id="KW-0413">Isomerase</keyword>
<comment type="similarity">
    <text evidence="1 11">Belongs to the helicase family. UvrD subfamily.</text>
</comment>
<evidence type="ECO:0000256" key="5">
    <source>
        <dbReference type="ARBA" id="ARBA00022806"/>
    </source>
</evidence>
<dbReference type="AlphaFoldDB" id="A0A7C9TAP8"/>
<evidence type="ECO:0000256" key="1">
    <source>
        <dbReference type="ARBA" id="ARBA00009922"/>
    </source>
</evidence>
<keyword evidence="7 11" id="KW-0238">DNA-binding</keyword>
<dbReference type="SUPFAM" id="SSF52540">
    <property type="entry name" value="P-loop containing nucleoside triphosphate hydrolases"/>
    <property type="match status" value="1"/>
</dbReference>
<dbReference type="Proteomes" id="UP000483432">
    <property type="component" value="Unassembled WGS sequence"/>
</dbReference>
<dbReference type="InterPro" id="IPR027417">
    <property type="entry name" value="P-loop_NTPase"/>
</dbReference>
<comment type="caution">
    <text evidence="15">The sequence shown here is derived from an EMBL/GenBank/DDBJ whole genome shotgun (WGS) entry which is preliminary data.</text>
</comment>
<dbReference type="Pfam" id="PF00580">
    <property type="entry name" value="UvrD-helicase"/>
    <property type="match status" value="1"/>
</dbReference>
<feature type="domain" description="UvrD-like helicase ATP-binding" evidence="13">
    <location>
        <begin position="5"/>
        <end position="286"/>
    </location>
</feature>
<gene>
    <name evidence="11" type="primary">rep</name>
    <name evidence="15" type="ORF">GZ085_10965</name>
</gene>
<dbReference type="CDD" id="cd18807">
    <property type="entry name" value="SF1_C_UvrD"/>
    <property type="match status" value="1"/>
</dbReference>
<dbReference type="Gene3D" id="1.10.10.160">
    <property type="match status" value="1"/>
</dbReference>
<dbReference type="GO" id="GO:0005829">
    <property type="term" value="C:cytosol"/>
    <property type="evidence" value="ECO:0007669"/>
    <property type="project" value="TreeGrafter"/>
</dbReference>
<dbReference type="Gene3D" id="3.40.50.300">
    <property type="entry name" value="P-loop containing nucleotide triphosphate hydrolases"/>
    <property type="match status" value="2"/>
</dbReference>
<dbReference type="GO" id="GO:0003697">
    <property type="term" value="F:single-stranded DNA binding"/>
    <property type="evidence" value="ECO:0007669"/>
    <property type="project" value="UniProtKB-UniRule"/>
</dbReference>
<evidence type="ECO:0000313" key="16">
    <source>
        <dbReference type="Proteomes" id="UP000483432"/>
    </source>
</evidence>
<dbReference type="InterPro" id="IPR014017">
    <property type="entry name" value="DNA_helicase_UvrD-like_C"/>
</dbReference>
<evidence type="ECO:0000256" key="7">
    <source>
        <dbReference type="ARBA" id="ARBA00023125"/>
    </source>
</evidence>
<accession>A0A7C9TAP8</accession>
<comment type="catalytic activity">
    <reaction evidence="10 11">
        <text>ATP + H2O = ADP + phosphate + H(+)</text>
        <dbReference type="Rhea" id="RHEA:13065"/>
        <dbReference type="ChEBI" id="CHEBI:15377"/>
        <dbReference type="ChEBI" id="CHEBI:15378"/>
        <dbReference type="ChEBI" id="CHEBI:30616"/>
        <dbReference type="ChEBI" id="CHEBI:43474"/>
        <dbReference type="ChEBI" id="CHEBI:456216"/>
        <dbReference type="EC" id="5.6.2.4"/>
    </reaction>
</comment>
<evidence type="ECO:0000256" key="11">
    <source>
        <dbReference type="HAMAP-Rule" id="MF_01920"/>
    </source>
</evidence>
<evidence type="ECO:0000259" key="13">
    <source>
        <dbReference type="PROSITE" id="PS51198"/>
    </source>
</evidence>
<dbReference type="InterPro" id="IPR000212">
    <property type="entry name" value="DNA_helicase_UvrD/REP"/>
</dbReference>
<keyword evidence="4 11" id="KW-0378">Hydrolase</keyword>
<comment type="function">
    <text evidence="11">Rep helicase is a single-stranded DNA-dependent ATPase involved in DNA replication; it can initiate unwinding at a nick in the DNA. It binds to the single-stranded DNA and acts in a progressive fashion along the DNA in the 3' to 5' direction.</text>
</comment>
<dbReference type="EC" id="5.6.2.4" evidence="11"/>
<dbReference type="HAMAP" id="MF_01920">
    <property type="entry name" value="Helicase_Rep"/>
    <property type="match status" value="1"/>
</dbReference>
<organism evidence="15 16">
    <name type="scientific">Sulfuriferula multivorans</name>
    <dbReference type="NCBI Taxonomy" id="1559896"/>
    <lineage>
        <taxon>Bacteria</taxon>
        <taxon>Pseudomonadati</taxon>
        <taxon>Pseudomonadota</taxon>
        <taxon>Betaproteobacteria</taxon>
        <taxon>Nitrosomonadales</taxon>
        <taxon>Sulfuricellaceae</taxon>
        <taxon>Sulfuriferula</taxon>
    </lineage>
</organism>
<protein>
    <recommendedName>
        <fullName evidence="11">ATP-dependent DNA helicase Rep</fullName>
        <ecNumber evidence="11">5.6.2.4</ecNumber>
    </recommendedName>
    <alternativeName>
        <fullName evidence="11">DNA 3'-5' helicase Rep</fullName>
    </alternativeName>
</protein>
<evidence type="ECO:0000256" key="9">
    <source>
        <dbReference type="ARBA" id="ARBA00034617"/>
    </source>
</evidence>
<dbReference type="GO" id="GO:0006260">
    <property type="term" value="P:DNA replication"/>
    <property type="evidence" value="ECO:0007669"/>
    <property type="project" value="UniProtKB-UniRule"/>
</dbReference>
<keyword evidence="6 11" id="KW-0067">ATP-binding</keyword>
<feature type="domain" description="UvrD-like helicase C-terminal" evidence="14">
    <location>
        <begin position="287"/>
        <end position="563"/>
    </location>
</feature>
<proteinExistence type="inferred from homology"/>
<evidence type="ECO:0000313" key="15">
    <source>
        <dbReference type="EMBL" id="NDP48883.1"/>
    </source>
</evidence>
<dbReference type="PANTHER" id="PTHR11070:SF64">
    <property type="entry name" value="ATP-DEPENDENT DNA HELICASE REP"/>
    <property type="match status" value="1"/>
</dbReference>
<feature type="binding site" evidence="11">
    <location>
        <position position="284"/>
    </location>
    <ligand>
        <name>ATP</name>
        <dbReference type="ChEBI" id="CHEBI:30616"/>
    </ligand>
</feature>
<dbReference type="PANTHER" id="PTHR11070">
    <property type="entry name" value="UVRD / RECB / PCRA DNA HELICASE FAMILY MEMBER"/>
    <property type="match status" value="1"/>
</dbReference>
<evidence type="ECO:0000256" key="4">
    <source>
        <dbReference type="ARBA" id="ARBA00022801"/>
    </source>
</evidence>
<evidence type="ECO:0000256" key="6">
    <source>
        <dbReference type="ARBA" id="ARBA00022840"/>
    </source>
</evidence>
<evidence type="ECO:0000259" key="14">
    <source>
        <dbReference type="PROSITE" id="PS51217"/>
    </source>
</evidence>
<dbReference type="GO" id="GO:0000725">
    <property type="term" value="P:recombinational repair"/>
    <property type="evidence" value="ECO:0007669"/>
    <property type="project" value="TreeGrafter"/>
</dbReference>
<dbReference type="GO" id="GO:0016787">
    <property type="term" value="F:hydrolase activity"/>
    <property type="evidence" value="ECO:0007669"/>
    <property type="project" value="UniProtKB-UniRule"/>
</dbReference>
<dbReference type="InterPro" id="IPR005752">
    <property type="entry name" value="Helicase_Rep"/>
</dbReference>
<dbReference type="PROSITE" id="PS51198">
    <property type="entry name" value="UVRD_HELICASE_ATP_BIND"/>
    <property type="match status" value="1"/>
</dbReference>
<keyword evidence="5 11" id="KW-0347">Helicase</keyword>
<dbReference type="GO" id="GO:0043138">
    <property type="term" value="F:3'-5' DNA helicase activity"/>
    <property type="evidence" value="ECO:0007669"/>
    <property type="project" value="UniProtKB-UniRule"/>
</dbReference>
<comment type="catalytic activity">
    <reaction evidence="9 11">
        <text>Couples ATP hydrolysis with the unwinding of duplex DNA by translocating in the 3'-5' direction.</text>
        <dbReference type="EC" id="5.6.2.4"/>
    </reaction>
</comment>
<dbReference type="CDD" id="cd17932">
    <property type="entry name" value="DEXQc_UvrD"/>
    <property type="match status" value="1"/>
</dbReference>
<evidence type="ECO:0000256" key="8">
    <source>
        <dbReference type="ARBA" id="ARBA00023235"/>
    </source>
</evidence>
<reference evidence="15 16" key="1">
    <citation type="submission" date="2019-09" db="EMBL/GenBank/DDBJ databases">
        <title>H2 Metabolism Revealed by Metagenomic Analysis in Subglacial Sediment of East Antarctica.</title>
        <authorList>
            <person name="Yang Z."/>
            <person name="Zhang Y."/>
            <person name="Lv Y."/>
            <person name="Yan W."/>
            <person name="Xiao X."/>
            <person name="Sun B."/>
            <person name="Ma H."/>
        </authorList>
    </citation>
    <scope>NUCLEOTIDE SEQUENCE [LARGE SCALE GENOMIC DNA]</scope>
    <source>
        <strain evidence="15">Bin2_2</strain>
    </source>
</reference>
<dbReference type="Gene3D" id="1.10.486.10">
    <property type="entry name" value="PCRA, domain 4"/>
    <property type="match status" value="1"/>
</dbReference>
<evidence type="ECO:0000256" key="12">
    <source>
        <dbReference type="PROSITE-ProRule" id="PRU00560"/>
    </source>
</evidence>
<keyword evidence="3 11" id="KW-0547">Nucleotide-binding</keyword>
<evidence type="ECO:0000256" key="3">
    <source>
        <dbReference type="ARBA" id="ARBA00022741"/>
    </source>
</evidence>
<dbReference type="InterPro" id="IPR014016">
    <property type="entry name" value="UvrD-like_ATP-bd"/>
</dbReference>
<feature type="binding site" evidence="12">
    <location>
        <begin position="26"/>
        <end position="33"/>
    </location>
    <ligand>
        <name>ATP</name>
        <dbReference type="ChEBI" id="CHEBI:30616"/>
    </ligand>
</feature>